<accession>A0A2K1KKE9</accession>
<organism evidence="1">
    <name type="scientific">Physcomitrium patens</name>
    <name type="common">Spreading-leaved earth moss</name>
    <name type="synonym">Physcomitrella patens</name>
    <dbReference type="NCBI Taxonomy" id="3218"/>
    <lineage>
        <taxon>Eukaryota</taxon>
        <taxon>Viridiplantae</taxon>
        <taxon>Streptophyta</taxon>
        <taxon>Embryophyta</taxon>
        <taxon>Bryophyta</taxon>
        <taxon>Bryophytina</taxon>
        <taxon>Bryopsida</taxon>
        <taxon>Funariidae</taxon>
        <taxon>Funariales</taxon>
        <taxon>Funariaceae</taxon>
        <taxon>Physcomitrium</taxon>
    </lineage>
</organism>
<dbReference type="InParanoid" id="A0A2K1KKE9"/>
<dbReference type="EMBL" id="ABEU02000005">
    <property type="protein sequence ID" value="PNR54258.1"/>
    <property type="molecule type" value="Genomic_DNA"/>
</dbReference>
<protein>
    <submittedName>
        <fullName evidence="1 2">Uncharacterized protein</fullName>
    </submittedName>
</protein>
<dbReference type="Proteomes" id="UP000006727">
    <property type="component" value="Chromosome 5"/>
</dbReference>
<proteinExistence type="predicted"/>
<keyword evidence="3" id="KW-1185">Reference proteome</keyword>
<dbReference type="Gramene" id="Pp3c5_20410V3.1">
    <property type="protein sequence ID" value="Pp3c5_20410V3.1"/>
    <property type="gene ID" value="Pp3c5_20410"/>
</dbReference>
<reference evidence="2" key="3">
    <citation type="submission" date="2020-12" db="UniProtKB">
        <authorList>
            <consortium name="EnsemblPlants"/>
        </authorList>
    </citation>
    <scope>IDENTIFICATION</scope>
</reference>
<evidence type="ECO:0000313" key="1">
    <source>
        <dbReference type="EMBL" id="PNR54258.1"/>
    </source>
</evidence>
<evidence type="ECO:0000313" key="3">
    <source>
        <dbReference type="Proteomes" id="UP000006727"/>
    </source>
</evidence>
<dbReference type="AlphaFoldDB" id="A0A2K1KKE9"/>
<dbReference type="EnsemblPlants" id="Pp3c5_20410V3.1">
    <property type="protein sequence ID" value="Pp3c5_20410V3.1"/>
    <property type="gene ID" value="Pp3c5_20410"/>
</dbReference>
<sequence>MYATEIVIGGEAGVLLGFEGRPKFIDVPSSFLFFKCV</sequence>
<evidence type="ECO:0000313" key="2">
    <source>
        <dbReference type="EnsemblPlants" id="Pp3c5_20410V3.1"/>
    </source>
</evidence>
<name>A0A2K1KKE9_PHYPA</name>
<reference evidence="1 3" key="2">
    <citation type="journal article" date="2018" name="Plant J.">
        <title>The Physcomitrella patens chromosome-scale assembly reveals moss genome structure and evolution.</title>
        <authorList>
            <person name="Lang D."/>
            <person name="Ullrich K.K."/>
            <person name="Murat F."/>
            <person name="Fuchs J."/>
            <person name="Jenkins J."/>
            <person name="Haas F.B."/>
            <person name="Piednoel M."/>
            <person name="Gundlach H."/>
            <person name="Van Bel M."/>
            <person name="Meyberg R."/>
            <person name="Vives C."/>
            <person name="Morata J."/>
            <person name="Symeonidi A."/>
            <person name="Hiss M."/>
            <person name="Muchero W."/>
            <person name="Kamisugi Y."/>
            <person name="Saleh O."/>
            <person name="Blanc G."/>
            <person name="Decker E.L."/>
            <person name="van Gessel N."/>
            <person name="Grimwood J."/>
            <person name="Hayes R.D."/>
            <person name="Graham S.W."/>
            <person name="Gunter L.E."/>
            <person name="McDaniel S.F."/>
            <person name="Hoernstein S.N.W."/>
            <person name="Larsson A."/>
            <person name="Li F.W."/>
            <person name="Perroud P.F."/>
            <person name="Phillips J."/>
            <person name="Ranjan P."/>
            <person name="Rokshar D.S."/>
            <person name="Rothfels C.J."/>
            <person name="Schneider L."/>
            <person name="Shu S."/>
            <person name="Stevenson D.W."/>
            <person name="Thummler F."/>
            <person name="Tillich M."/>
            <person name="Villarreal Aguilar J.C."/>
            <person name="Widiez T."/>
            <person name="Wong G.K."/>
            <person name="Wymore A."/>
            <person name="Zhang Y."/>
            <person name="Zimmer A.D."/>
            <person name="Quatrano R.S."/>
            <person name="Mayer K.F.X."/>
            <person name="Goodstein D."/>
            <person name="Casacuberta J.M."/>
            <person name="Vandepoele K."/>
            <person name="Reski R."/>
            <person name="Cuming A.C."/>
            <person name="Tuskan G.A."/>
            <person name="Maumus F."/>
            <person name="Salse J."/>
            <person name="Schmutz J."/>
            <person name="Rensing S.A."/>
        </authorList>
    </citation>
    <scope>NUCLEOTIDE SEQUENCE [LARGE SCALE GENOMIC DNA]</scope>
    <source>
        <strain evidence="2 3">cv. Gransden 2004</strain>
    </source>
</reference>
<reference evidence="1 3" key="1">
    <citation type="journal article" date="2008" name="Science">
        <title>The Physcomitrella genome reveals evolutionary insights into the conquest of land by plants.</title>
        <authorList>
            <person name="Rensing S."/>
            <person name="Lang D."/>
            <person name="Zimmer A."/>
            <person name="Terry A."/>
            <person name="Salamov A."/>
            <person name="Shapiro H."/>
            <person name="Nishiyama T."/>
            <person name="Perroud P.-F."/>
            <person name="Lindquist E."/>
            <person name="Kamisugi Y."/>
            <person name="Tanahashi T."/>
            <person name="Sakakibara K."/>
            <person name="Fujita T."/>
            <person name="Oishi K."/>
            <person name="Shin-I T."/>
            <person name="Kuroki Y."/>
            <person name="Toyoda A."/>
            <person name="Suzuki Y."/>
            <person name="Hashimoto A."/>
            <person name="Yamaguchi K."/>
            <person name="Sugano A."/>
            <person name="Kohara Y."/>
            <person name="Fujiyama A."/>
            <person name="Anterola A."/>
            <person name="Aoki S."/>
            <person name="Ashton N."/>
            <person name="Barbazuk W.B."/>
            <person name="Barker E."/>
            <person name="Bennetzen J."/>
            <person name="Bezanilla M."/>
            <person name="Blankenship R."/>
            <person name="Cho S.H."/>
            <person name="Dutcher S."/>
            <person name="Estelle M."/>
            <person name="Fawcett J.A."/>
            <person name="Gundlach H."/>
            <person name="Hanada K."/>
            <person name="Heyl A."/>
            <person name="Hicks K.A."/>
            <person name="Hugh J."/>
            <person name="Lohr M."/>
            <person name="Mayer K."/>
            <person name="Melkozernov A."/>
            <person name="Murata T."/>
            <person name="Nelson D."/>
            <person name="Pils B."/>
            <person name="Prigge M."/>
            <person name="Reiss B."/>
            <person name="Renner T."/>
            <person name="Rombauts S."/>
            <person name="Rushton P."/>
            <person name="Sanderfoot A."/>
            <person name="Schween G."/>
            <person name="Shiu S.-H."/>
            <person name="Stueber K."/>
            <person name="Theodoulou F.L."/>
            <person name="Tu H."/>
            <person name="Van de Peer Y."/>
            <person name="Verrier P.J."/>
            <person name="Waters E."/>
            <person name="Wood A."/>
            <person name="Yang L."/>
            <person name="Cove D."/>
            <person name="Cuming A."/>
            <person name="Hasebe M."/>
            <person name="Lucas S."/>
            <person name="Mishler D.B."/>
            <person name="Reski R."/>
            <person name="Grigoriev I."/>
            <person name="Quatrano R.S."/>
            <person name="Boore J.L."/>
        </authorList>
    </citation>
    <scope>NUCLEOTIDE SEQUENCE [LARGE SCALE GENOMIC DNA]</scope>
    <source>
        <strain evidence="2 3">cv. Gransden 2004</strain>
    </source>
</reference>
<gene>
    <name evidence="1" type="ORF">PHYPA_007935</name>
</gene>